<keyword evidence="1" id="KW-1133">Transmembrane helix</keyword>
<feature type="transmembrane region" description="Helical" evidence="1">
    <location>
        <begin position="21"/>
        <end position="44"/>
    </location>
</feature>
<proteinExistence type="predicted"/>
<dbReference type="Gene3D" id="2.130.10.10">
    <property type="entry name" value="YVTN repeat-like/Quinoprotein amine dehydrogenase"/>
    <property type="match status" value="2"/>
</dbReference>
<organism evidence="2">
    <name type="scientific">uncultured bacterium 4050020-J15</name>
    <dbReference type="NCBI Taxonomy" id="1343840"/>
    <lineage>
        <taxon>Bacteria</taxon>
        <taxon>environmental samples</taxon>
    </lineage>
</organism>
<evidence type="ECO:0000313" key="2">
    <source>
        <dbReference type="EMBL" id="AGO87848.1"/>
    </source>
</evidence>
<dbReference type="InterPro" id="IPR015943">
    <property type="entry name" value="WD40/YVTN_repeat-like_dom_sf"/>
</dbReference>
<dbReference type="InterPro" id="IPR011110">
    <property type="entry name" value="Reg_prop"/>
</dbReference>
<dbReference type="AlphaFoldDB" id="S4WAZ5"/>
<dbReference type="Pfam" id="PF07494">
    <property type="entry name" value="Reg_prop"/>
    <property type="match status" value="3"/>
</dbReference>
<protein>
    <recommendedName>
        <fullName evidence="3">Two component regulator propeller domain-containing protein</fullName>
    </recommendedName>
</protein>
<keyword evidence="1" id="KW-0472">Membrane</keyword>
<sequence>MIKLKNVVFIQFTYLQKHHPLRVISHTCFLFIFTVLFPAVGISFDTPLAKYSKGESFPHILKSDNFSLNARNVKVLKSQGDTLWMGTSMGIIKYDTTSLNNYTVYDNRNTLLSNGIFSISIAPNDQVWFGTYGGGLSTLDAEKWANINTPQGLNDAFVYDLKFTNASMWVATWSGVNRVQGDPLIHDSWSSFTVKNTDGGLIDNWVYAIEIGENNNIWFGTEGGLSLFNGKQWKNWNHKNGLGASYETVKHDNLLATDSFKGSHHNNQVINLPNTENISYRPNYIVSMHLDQSNRLWIGTWGGGLSMFDPKTQVFRNYTVKSGLPGNYILAIHEGPDGNLWVGSNKGLSKFDGTTFTNYSQTNGLISDYVFSIEIDNNSFLWVGGHHGMTRLKIDVKSGDLSRLDFK</sequence>
<evidence type="ECO:0000256" key="1">
    <source>
        <dbReference type="SAM" id="Phobius"/>
    </source>
</evidence>
<accession>S4WAZ5</accession>
<dbReference type="SUPFAM" id="SSF63829">
    <property type="entry name" value="Calcium-dependent phosphotriesterase"/>
    <property type="match status" value="2"/>
</dbReference>
<keyword evidence="1" id="KW-0812">Transmembrane</keyword>
<reference evidence="2" key="1">
    <citation type="journal article" date="2014" name="ISME J.">
        <title>Genomic properties of Marine Group A bacteria indicate a role in the marine sulfur cycle.</title>
        <authorList>
            <person name="Wright J.J."/>
            <person name="Mewis K."/>
            <person name="Hanson N.W."/>
            <person name="Konwar K.M."/>
            <person name="Maas K.R."/>
            <person name="Hallam S.J."/>
        </authorList>
    </citation>
    <scope>NUCLEOTIDE SEQUENCE</scope>
</reference>
<dbReference type="EMBL" id="KF170415">
    <property type="protein sequence ID" value="AGO87848.1"/>
    <property type="molecule type" value="Genomic_DNA"/>
</dbReference>
<name>S4WAZ5_9BACT</name>
<evidence type="ECO:0008006" key="3">
    <source>
        <dbReference type="Google" id="ProtNLM"/>
    </source>
</evidence>